<dbReference type="InterPro" id="IPR004509">
    <property type="entry name" value="Competence_ComEA_HhH"/>
</dbReference>
<keyword evidence="2" id="KW-1185">Reference proteome</keyword>
<dbReference type="Gene3D" id="1.10.150.320">
    <property type="entry name" value="Photosystem II 12 kDa extrinsic protein"/>
    <property type="match status" value="1"/>
</dbReference>
<proteinExistence type="predicted"/>
<dbReference type="InterPro" id="IPR010994">
    <property type="entry name" value="RuvA_2-like"/>
</dbReference>
<reference evidence="1 2" key="1">
    <citation type="submission" date="2019-03" db="EMBL/GenBank/DDBJ databases">
        <title>Genomic Encyclopedia of Type Strains, Phase IV (KMG-IV): sequencing the most valuable type-strain genomes for metagenomic binning, comparative biology and taxonomic classification.</title>
        <authorList>
            <person name="Goeker M."/>
        </authorList>
    </citation>
    <scope>NUCLEOTIDE SEQUENCE [LARGE SCALE GENOMIC DNA]</scope>
    <source>
        <strain evidence="1 2">DSM 23344</strain>
    </source>
</reference>
<dbReference type="GO" id="GO:0015628">
    <property type="term" value="P:protein secretion by the type II secretion system"/>
    <property type="evidence" value="ECO:0007669"/>
    <property type="project" value="TreeGrafter"/>
</dbReference>
<gene>
    <name evidence="1" type="ORF">EV688_10574</name>
</gene>
<dbReference type="PANTHER" id="PTHR21180:SF32">
    <property type="entry name" value="ENDONUCLEASE_EXONUCLEASE_PHOSPHATASE FAMILY DOMAIN-CONTAINING PROTEIN 1"/>
    <property type="match status" value="1"/>
</dbReference>
<name>A0A4R2KR31_9GAMM</name>
<dbReference type="EMBL" id="SLWX01000005">
    <property type="protein sequence ID" value="TCO76114.1"/>
    <property type="molecule type" value="Genomic_DNA"/>
</dbReference>
<dbReference type="RefSeq" id="WP_240624244.1">
    <property type="nucleotide sequence ID" value="NZ_QQSW01000003.1"/>
</dbReference>
<evidence type="ECO:0000313" key="1">
    <source>
        <dbReference type="EMBL" id="TCO76114.1"/>
    </source>
</evidence>
<dbReference type="PANTHER" id="PTHR21180">
    <property type="entry name" value="ENDONUCLEASE/EXONUCLEASE/PHOSPHATASE FAMILY DOMAIN-CONTAINING PROTEIN 1"/>
    <property type="match status" value="1"/>
</dbReference>
<dbReference type="GO" id="GO:0015627">
    <property type="term" value="C:type II protein secretion system complex"/>
    <property type="evidence" value="ECO:0007669"/>
    <property type="project" value="TreeGrafter"/>
</dbReference>
<dbReference type="SUPFAM" id="SSF47781">
    <property type="entry name" value="RuvA domain 2-like"/>
    <property type="match status" value="1"/>
</dbReference>
<dbReference type="InterPro" id="IPR051675">
    <property type="entry name" value="Endo/Exo/Phosphatase_dom_1"/>
</dbReference>
<sequence length="141" mass="14554">MKTLTLFTPHAGASAGLCSPTDAGLVADPGHPDGRGMPVQHPLRVIAGGVLLLIALAVGGPGVPGVHAQEAPVDKPPVVNINTADVEELSSVLQGVGRARAEAIVQYREMYGPFESIEELMDVSGVGEATLARNREAITLE</sequence>
<dbReference type="Proteomes" id="UP000294980">
    <property type="component" value="Unassembled WGS sequence"/>
</dbReference>
<dbReference type="Pfam" id="PF12836">
    <property type="entry name" value="HHH_3"/>
    <property type="match status" value="1"/>
</dbReference>
<accession>A0A4R2KR31</accession>
<evidence type="ECO:0000313" key="2">
    <source>
        <dbReference type="Proteomes" id="UP000294980"/>
    </source>
</evidence>
<organism evidence="1 2">
    <name type="scientific">Chromatocurvus halotolerans</name>
    <dbReference type="NCBI Taxonomy" id="1132028"/>
    <lineage>
        <taxon>Bacteria</taxon>
        <taxon>Pseudomonadati</taxon>
        <taxon>Pseudomonadota</taxon>
        <taxon>Gammaproteobacteria</taxon>
        <taxon>Cellvibrionales</taxon>
        <taxon>Halieaceae</taxon>
        <taxon>Chromatocurvus</taxon>
    </lineage>
</organism>
<dbReference type="NCBIfam" id="TIGR00426">
    <property type="entry name" value="competence protein ComEA helix-hairpin-helix repeat region"/>
    <property type="match status" value="1"/>
</dbReference>
<comment type="caution">
    <text evidence="1">The sequence shown here is derived from an EMBL/GenBank/DDBJ whole genome shotgun (WGS) entry which is preliminary data.</text>
</comment>
<dbReference type="AlphaFoldDB" id="A0A4R2KR31"/>
<protein>
    <submittedName>
        <fullName evidence="1">ComEA protein</fullName>
    </submittedName>
</protein>